<accession>A0ABR2CGY8</accession>
<gene>
    <name evidence="4" type="ORF">V6N12_012040</name>
</gene>
<dbReference type="PANTHER" id="PTHR38160:SF1">
    <property type="entry name" value="ZINC FINGER CCCH DOMAIN-CONTAINING PROTEIN 40"/>
    <property type="match status" value="1"/>
</dbReference>
<feature type="zinc finger region" description="C3H1-type" evidence="1">
    <location>
        <begin position="88"/>
        <end position="114"/>
    </location>
</feature>
<protein>
    <recommendedName>
        <fullName evidence="3">C3H1-type domain-containing protein</fullName>
    </recommendedName>
</protein>
<evidence type="ECO:0000313" key="4">
    <source>
        <dbReference type="EMBL" id="KAK8518798.1"/>
    </source>
</evidence>
<dbReference type="InterPro" id="IPR000571">
    <property type="entry name" value="Znf_CCCH"/>
</dbReference>
<dbReference type="PROSITE" id="PS50103">
    <property type="entry name" value="ZF_C3H1"/>
    <property type="match status" value="1"/>
</dbReference>
<keyword evidence="2" id="KW-1133">Transmembrane helix</keyword>
<dbReference type="InterPro" id="IPR045868">
    <property type="entry name" value="Znf_C3H13/40"/>
</dbReference>
<organism evidence="4 5">
    <name type="scientific">Hibiscus sabdariffa</name>
    <name type="common">roselle</name>
    <dbReference type="NCBI Taxonomy" id="183260"/>
    <lineage>
        <taxon>Eukaryota</taxon>
        <taxon>Viridiplantae</taxon>
        <taxon>Streptophyta</taxon>
        <taxon>Embryophyta</taxon>
        <taxon>Tracheophyta</taxon>
        <taxon>Spermatophyta</taxon>
        <taxon>Magnoliopsida</taxon>
        <taxon>eudicotyledons</taxon>
        <taxon>Gunneridae</taxon>
        <taxon>Pentapetalae</taxon>
        <taxon>rosids</taxon>
        <taxon>malvids</taxon>
        <taxon>Malvales</taxon>
        <taxon>Malvaceae</taxon>
        <taxon>Malvoideae</taxon>
        <taxon>Hibiscus</taxon>
    </lineage>
</organism>
<reference evidence="4 5" key="1">
    <citation type="journal article" date="2024" name="G3 (Bethesda)">
        <title>Genome assembly of Hibiscus sabdariffa L. provides insights into metabolisms of medicinal natural products.</title>
        <authorList>
            <person name="Kim T."/>
        </authorList>
    </citation>
    <scope>NUCLEOTIDE SEQUENCE [LARGE SCALE GENOMIC DNA]</scope>
    <source>
        <strain evidence="4">TK-2024</strain>
        <tissue evidence="4">Old leaves</tissue>
    </source>
</reference>
<keyword evidence="1" id="KW-0479">Metal-binding</keyword>
<proteinExistence type="predicted"/>
<dbReference type="PANTHER" id="PTHR38160">
    <property type="entry name" value="ZINC FINGER CCCH DOMAIN-CONTAINING PROTEIN 40"/>
    <property type="match status" value="1"/>
</dbReference>
<keyword evidence="2" id="KW-0812">Transmembrane</keyword>
<name>A0ABR2CGY8_9ROSI</name>
<dbReference type="SMART" id="SM00356">
    <property type="entry name" value="ZnF_C3H1"/>
    <property type="match status" value="1"/>
</dbReference>
<feature type="domain" description="C3H1-type" evidence="3">
    <location>
        <begin position="88"/>
        <end position="114"/>
    </location>
</feature>
<dbReference type="Proteomes" id="UP001472677">
    <property type="component" value="Unassembled WGS sequence"/>
</dbReference>
<feature type="transmembrane region" description="Helical" evidence="2">
    <location>
        <begin position="26"/>
        <end position="48"/>
    </location>
</feature>
<evidence type="ECO:0000259" key="3">
    <source>
        <dbReference type="PROSITE" id="PS50103"/>
    </source>
</evidence>
<evidence type="ECO:0000313" key="5">
    <source>
        <dbReference type="Proteomes" id="UP001472677"/>
    </source>
</evidence>
<comment type="caution">
    <text evidence="4">The sequence shown here is derived from an EMBL/GenBank/DDBJ whole genome shotgun (WGS) entry which is preliminary data.</text>
</comment>
<dbReference type="EMBL" id="JBBPBM010000052">
    <property type="protein sequence ID" value="KAK8518798.1"/>
    <property type="molecule type" value="Genomic_DNA"/>
</dbReference>
<dbReference type="Gene3D" id="4.10.1000.10">
    <property type="entry name" value="Zinc finger, CCCH-type"/>
    <property type="match status" value="1"/>
</dbReference>
<keyword evidence="2" id="KW-0472">Membrane</keyword>
<keyword evidence="5" id="KW-1185">Reference proteome</keyword>
<sequence length="180" mass="20920">MSIRYRFSPYDPIGLSSVFPTFPFQLLSFFFLWIIAGIAIGLTWIVYFPCKRATLNPRNERFRNHDLRRLLSNLFALSPCFSKIRRKLFKTKLCVLYQRGRCSRRSCSFAHGDADLRGVSGSYGERIVLIGYDTSFPFLFKSEDTVSPPFETGKKAVLLFYIMFLILFFVMVKEAIEMVT</sequence>
<keyword evidence="1" id="KW-0862">Zinc</keyword>
<feature type="transmembrane region" description="Helical" evidence="2">
    <location>
        <begin position="156"/>
        <end position="176"/>
    </location>
</feature>
<keyword evidence="1" id="KW-0863">Zinc-finger</keyword>
<evidence type="ECO:0000256" key="2">
    <source>
        <dbReference type="SAM" id="Phobius"/>
    </source>
</evidence>
<evidence type="ECO:0000256" key="1">
    <source>
        <dbReference type="PROSITE-ProRule" id="PRU00723"/>
    </source>
</evidence>